<dbReference type="OrthoDB" id="1523612at2"/>
<gene>
    <name evidence="1" type="ORF">SAMN05443144_11473</name>
</gene>
<dbReference type="AlphaFoldDB" id="A0A1M5F613"/>
<proteinExistence type="predicted"/>
<keyword evidence="2" id="KW-1185">Reference proteome</keyword>
<dbReference type="Proteomes" id="UP000184041">
    <property type="component" value="Unassembled WGS sequence"/>
</dbReference>
<dbReference type="STRING" id="1194090.SAMN05443144_11473"/>
<reference evidence="1 2" key="1">
    <citation type="submission" date="2016-11" db="EMBL/GenBank/DDBJ databases">
        <authorList>
            <person name="Jaros S."/>
            <person name="Januszkiewicz K."/>
            <person name="Wedrychowicz H."/>
        </authorList>
    </citation>
    <scope>NUCLEOTIDE SEQUENCE [LARGE SCALE GENOMIC DNA]</scope>
    <source>
        <strain evidence="1 2">DSM 21986</strain>
    </source>
</reference>
<organism evidence="1 2">
    <name type="scientific">Fodinibius roseus</name>
    <dbReference type="NCBI Taxonomy" id="1194090"/>
    <lineage>
        <taxon>Bacteria</taxon>
        <taxon>Pseudomonadati</taxon>
        <taxon>Balneolota</taxon>
        <taxon>Balneolia</taxon>
        <taxon>Balneolales</taxon>
        <taxon>Balneolaceae</taxon>
        <taxon>Fodinibius</taxon>
    </lineage>
</organism>
<dbReference type="EMBL" id="FQUS01000014">
    <property type="protein sequence ID" value="SHF86949.1"/>
    <property type="molecule type" value="Genomic_DNA"/>
</dbReference>
<evidence type="ECO:0000313" key="2">
    <source>
        <dbReference type="Proteomes" id="UP000184041"/>
    </source>
</evidence>
<sequence length="199" mass="22929">MDIQTADNKFQSVKFGDSSFEELKNELARTADHEQHHLSLFLGLYEPHKQKALNEIAAKLDREVETIRTDKLVSTIESETFDNLDTLFSGLSQSDVILYFKNGGKLCGTYTGYSHSRVKYATPQERYFLKKVKQFNGLVIVDIEEFTDADMTLRRAAQSVVSFFLPGSRWQRFIWHLKNYSFHGVELKTKRPEAYGEAS</sequence>
<accession>A0A1M5F613</accession>
<name>A0A1M5F613_9BACT</name>
<evidence type="ECO:0000313" key="1">
    <source>
        <dbReference type="EMBL" id="SHF86949.1"/>
    </source>
</evidence>
<dbReference type="RefSeq" id="WP_073065290.1">
    <property type="nucleotide sequence ID" value="NZ_FQUS01000014.1"/>
</dbReference>
<protein>
    <submittedName>
        <fullName evidence="1">Uncharacterized protein</fullName>
    </submittedName>
</protein>